<keyword evidence="1" id="KW-0282">Flagellum</keyword>
<organism evidence="1 2">
    <name type="scientific">Enterobacter agglomerans</name>
    <name type="common">Erwinia herbicola</name>
    <name type="synonym">Pantoea agglomerans</name>
    <dbReference type="NCBI Taxonomy" id="549"/>
    <lineage>
        <taxon>Bacteria</taxon>
        <taxon>Pseudomonadati</taxon>
        <taxon>Pseudomonadota</taxon>
        <taxon>Gammaproteobacteria</taxon>
        <taxon>Enterobacterales</taxon>
        <taxon>Erwiniaceae</taxon>
        <taxon>Pantoea</taxon>
        <taxon>Pantoea agglomerans group</taxon>
    </lineage>
</organism>
<name>A0A379AFF4_ENTAG</name>
<dbReference type="EMBL" id="UGSO01000001">
    <property type="protein sequence ID" value="SUB16282.1"/>
    <property type="molecule type" value="Genomic_DNA"/>
</dbReference>
<gene>
    <name evidence="1" type="primary">fliU</name>
    <name evidence="1" type="ORF">NCTC9381_02185</name>
</gene>
<proteinExistence type="predicted"/>
<evidence type="ECO:0000313" key="1">
    <source>
        <dbReference type="EMBL" id="SUB16282.1"/>
    </source>
</evidence>
<evidence type="ECO:0000313" key="2">
    <source>
        <dbReference type="Proteomes" id="UP000254640"/>
    </source>
</evidence>
<dbReference type="Proteomes" id="UP000254640">
    <property type="component" value="Unassembled WGS sequence"/>
</dbReference>
<keyword evidence="2" id="KW-1185">Reference proteome</keyword>
<reference evidence="1 2" key="1">
    <citation type="submission" date="2018-06" db="EMBL/GenBank/DDBJ databases">
        <authorList>
            <consortium name="Pathogen Informatics"/>
            <person name="Doyle S."/>
        </authorList>
    </citation>
    <scope>NUCLEOTIDE SEQUENCE [LARGE SCALE GENOMIC DNA]</scope>
    <source>
        <strain evidence="1 2">NCTC9381</strain>
    </source>
</reference>
<keyword evidence="1" id="KW-0966">Cell projection</keyword>
<dbReference type="AlphaFoldDB" id="A0A379AFF4"/>
<sequence length="73" mass="8309">MKNITVVEPLFVSAFKCIGSECRDHCCKGWDIHLDKPTVNRYLKSSLIEIKTLAVENITTTRKSFASWGNYEA</sequence>
<keyword evidence="1" id="KW-0969">Cilium</keyword>
<accession>A0A379AFF4</accession>
<protein>
    <submittedName>
        <fullName evidence="1">Flagellar biosynthetic protein fliU</fullName>
    </submittedName>
</protein>